<reference evidence="7" key="1">
    <citation type="journal article" date="2019" name="Int. J. Syst. Evol. Microbiol.">
        <title>The Global Catalogue of Microorganisms (GCM) 10K type strain sequencing project: providing services to taxonomists for standard genome sequencing and annotation.</title>
        <authorList>
            <consortium name="The Broad Institute Genomics Platform"/>
            <consortium name="The Broad Institute Genome Sequencing Center for Infectious Disease"/>
            <person name="Wu L."/>
            <person name="Ma J."/>
        </authorList>
    </citation>
    <scope>NUCLEOTIDE SEQUENCE [LARGE SCALE GENOMIC DNA]</scope>
    <source>
        <strain evidence="7">KCTC 52449</strain>
    </source>
</reference>
<dbReference type="InterPro" id="IPR029787">
    <property type="entry name" value="Nucleotide_cyclase"/>
</dbReference>
<feature type="transmembrane region" description="Helical" evidence="3">
    <location>
        <begin position="313"/>
        <end position="335"/>
    </location>
</feature>
<dbReference type="InterPro" id="IPR011623">
    <property type="entry name" value="7TMR_DISM_rcpt_extracell_dom1"/>
</dbReference>
<dbReference type="PANTHER" id="PTHR45138">
    <property type="entry name" value="REGULATORY COMPONENTS OF SENSORY TRANSDUCTION SYSTEM"/>
    <property type="match status" value="1"/>
</dbReference>
<keyword evidence="3" id="KW-0812">Transmembrane</keyword>
<protein>
    <recommendedName>
        <fullName evidence="1">diguanylate cyclase</fullName>
        <ecNumber evidence="1">2.7.7.65</ecNumber>
    </recommendedName>
</protein>
<evidence type="ECO:0000313" key="6">
    <source>
        <dbReference type="EMBL" id="MFC3201944.1"/>
    </source>
</evidence>
<evidence type="ECO:0000256" key="2">
    <source>
        <dbReference type="ARBA" id="ARBA00034247"/>
    </source>
</evidence>
<accession>A0ABV7JYX6</accession>
<feature type="domain" description="GGDEF" evidence="5">
    <location>
        <begin position="382"/>
        <end position="509"/>
    </location>
</feature>
<gene>
    <name evidence="6" type="ORF">ACFOEW_08950</name>
</gene>
<comment type="caution">
    <text evidence="6">The sequence shown here is derived from an EMBL/GenBank/DDBJ whole genome shotgun (WGS) entry which is preliminary data.</text>
</comment>
<dbReference type="EMBL" id="JBHRSX010000017">
    <property type="protein sequence ID" value="MFC3201944.1"/>
    <property type="molecule type" value="Genomic_DNA"/>
</dbReference>
<feature type="transmembrane region" description="Helical" evidence="3">
    <location>
        <begin position="256"/>
        <end position="281"/>
    </location>
</feature>
<keyword evidence="7" id="KW-1185">Reference proteome</keyword>
<dbReference type="SMART" id="SM00267">
    <property type="entry name" value="GGDEF"/>
    <property type="match status" value="1"/>
</dbReference>
<feature type="transmembrane region" description="Helical" evidence="3">
    <location>
        <begin position="198"/>
        <end position="218"/>
    </location>
</feature>
<dbReference type="RefSeq" id="WP_123325531.1">
    <property type="nucleotide sequence ID" value="NZ_JBHRSX010000017.1"/>
</dbReference>
<feature type="chain" id="PRO_5045337214" description="diguanylate cyclase" evidence="4">
    <location>
        <begin position="28"/>
        <end position="509"/>
    </location>
</feature>
<dbReference type="Pfam" id="PF00990">
    <property type="entry name" value="GGDEF"/>
    <property type="match status" value="1"/>
</dbReference>
<organism evidence="6 7">
    <name type="scientific">Alteromonas oceani</name>
    <dbReference type="NCBI Taxonomy" id="2071609"/>
    <lineage>
        <taxon>Bacteria</taxon>
        <taxon>Pseudomonadati</taxon>
        <taxon>Pseudomonadota</taxon>
        <taxon>Gammaproteobacteria</taxon>
        <taxon>Alteromonadales</taxon>
        <taxon>Alteromonadaceae</taxon>
        <taxon>Alteromonas/Salinimonas group</taxon>
        <taxon>Alteromonas</taxon>
    </lineage>
</organism>
<comment type="catalytic activity">
    <reaction evidence="2">
        <text>2 GTP = 3',3'-c-di-GMP + 2 diphosphate</text>
        <dbReference type="Rhea" id="RHEA:24898"/>
        <dbReference type="ChEBI" id="CHEBI:33019"/>
        <dbReference type="ChEBI" id="CHEBI:37565"/>
        <dbReference type="ChEBI" id="CHEBI:58805"/>
        <dbReference type="EC" id="2.7.7.65"/>
    </reaction>
</comment>
<evidence type="ECO:0000256" key="4">
    <source>
        <dbReference type="SAM" id="SignalP"/>
    </source>
</evidence>
<dbReference type="NCBIfam" id="TIGR00254">
    <property type="entry name" value="GGDEF"/>
    <property type="match status" value="1"/>
</dbReference>
<feature type="transmembrane region" description="Helical" evidence="3">
    <location>
        <begin position="288"/>
        <end position="307"/>
    </location>
</feature>
<dbReference type="Proteomes" id="UP001595477">
    <property type="component" value="Unassembled WGS sequence"/>
</dbReference>
<proteinExistence type="predicted"/>
<feature type="transmembrane region" description="Helical" evidence="3">
    <location>
        <begin position="230"/>
        <end position="250"/>
    </location>
</feature>
<name>A0ABV7JYX6_9ALTE</name>
<evidence type="ECO:0000259" key="5">
    <source>
        <dbReference type="PROSITE" id="PS50887"/>
    </source>
</evidence>
<dbReference type="InterPro" id="IPR050469">
    <property type="entry name" value="Diguanylate_Cyclase"/>
</dbReference>
<dbReference type="SUPFAM" id="SSF55073">
    <property type="entry name" value="Nucleotide cyclase"/>
    <property type="match status" value="1"/>
</dbReference>
<evidence type="ECO:0000313" key="7">
    <source>
        <dbReference type="Proteomes" id="UP001595477"/>
    </source>
</evidence>
<evidence type="ECO:0000256" key="3">
    <source>
        <dbReference type="SAM" id="Phobius"/>
    </source>
</evidence>
<dbReference type="CDD" id="cd01949">
    <property type="entry name" value="GGDEF"/>
    <property type="match status" value="1"/>
</dbReference>
<dbReference type="PROSITE" id="PS50887">
    <property type="entry name" value="GGDEF"/>
    <property type="match status" value="1"/>
</dbReference>
<sequence>MKQGIGRYKLVFISVLLMMLFSSPGYADCQVIAPQAQTLQQPLDISLGLNDIQFKCRLAEARVLSFPLDALQKPSVYTGQDVIITPLASARAAYLLPEGVYQFTLTAESDHISKVSMSLRDLGTFQRDNNLHILTISAFGGFCIALCIYVGILGRSLRNAGFYAYSGYILSAGFFFVLQEGILRIVFPAVHWLHSHQIKAIFAGATVYTALRFITLLLDLRLILKRWEYLIILYSGIVVLGLGVIAALPIAPLHAIANQLMGLVTLVGMVAVTLATAYALLRKIHGAGWVLIALLVLLAAMVFRVYLPDVNEFLHRYALIVAVTVEALLLAIAASERVKRLQSDKMQAYLAASSDPLCPVLNRRGWEESAQKMMTRHGKEGGVLLLLFIDLDDFKQINDTYGHRVGDQALVILAKILNSQSRAQDIVGRLGGDEFVVMSHCHSRNVAERVKKRIAQRLEDLIIKIDEQHIPLSASVGAQIIDTPNNDLSLLLHAADMLMYEQKHAAVSL</sequence>
<keyword evidence="3" id="KW-0472">Membrane</keyword>
<feature type="transmembrane region" description="Helical" evidence="3">
    <location>
        <begin position="131"/>
        <end position="153"/>
    </location>
</feature>
<dbReference type="Pfam" id="PF07695">
    <property type="entry name" value="7TMR-DISM_7TM"/>
    <property type="match status" value="1"/>
</dbReference>
<dbReference type="Gene3D" id="3.30.70.270">
    <property type="match status" value="1"/>
</dbReference>
<dbReference type="EC" id="2.7.7.65" evidence="1"/>
<feature type="signal peptide" evidence="4">
    <location>
        <begin position="1"/>
        <end position="27"/>
    </location>
</feature>
<feature type="transmembrane region" description="Helical" evidence="3">
    <location>
        <begin position="160"/>
        <end position="178"/>
    </location>
</feature>
<evidence type="ECO:0000256" key="1">
    <source>
        <dbReference type="ARBA" id="ARBA00012528"/>
    </source>
</evidence>
<dbReference type="InterPro" id="IPR000160">
    <property type="entry name" value="GGDEF_dom"/>
</dbReference>
<keyword evidence="4" id="KW-0732">Signal</keyword>
<keyword evidence="3" id="KW-1133">Transmembrane helix</keyword>
<dbReference type="InterPro" id="IPR043128">
    <property type="entry name" value="Rev_trsase/Diguanyl_cyclase"/>
</dbReference>
<dbReference type="PANTHER" id="PTHR45138:SF9">
    <property type="entry name" value="DIGUANYLATE CYCLASE DGCM-RELATED"/>
    <property type="match status" value="1"/>
</dbReference>